<dbReference type="Proteomes" id="UP001183615">
    <property type="component" value="Unassembled WGS sequence"/>
</dbReference>
<dbReference type="InterPro" id="IPR018376">
    <property type="entry name" value="Enoyl-CoA_hyd/isom_CS"/>
</dbReference>
<evidence type="ECO:0000313" key="4">
    <source>
        <dbReference type="Proteomes" id="UP001183615"/>
    </source>
</evidence>
<dbReference type="SUPFAM" id="SSF52096">
    <property type="entry name" value="ClpP/crotonase"/>
    <property type="match status" value="1"/>
</dbReference>
<dbReference type="RefSeq" id="WP_311618794.1">
    <property type="nucleotide sequence ID" value="NZ_JAVREV010000009.1"/>
</dbReference>
<dbReference type="EMBL" id="JAVREV010000009">
    <property type="protein sequence ID" value="MDT0444544.1"/>
    <property type="molecule type" value="Genomic_DNA"/>
</dbReference>
<dbReference type="PANTHER" id="PTHR42964">
    <property type="entry name" value="ENOYL-COA HYDRATASE"/>
    <property type="match status" value="1"/>
</dbReference>
<dbReference type="InterPro" id="IPR051683">
    <property type="entry name" value="Enoyl-CoA_Hydratase/Isomerase"/>
</dbReference>
<protein>
    <submittedName>
        <fullName evidence="3">Enoyl-CoA hydratase/isomerase family protein</fullName>
    </submittedName>
</protein>
<evidence type="ECO:0000256" key="1">
    <source>
        <dbReference type="ARBA" id="ARBA00005254"/>
    </source>
</evidence>
<keyword evidence="4" id="KW-1185">Reference proteome</keyword>
<accession>A0ABU2S806</accession>
<dbReference type="CDD" id="cd06558">
    <property type="entry name" value="crotonase-like"/>
    <property type="match status" value="1"/>
</dbReference>
<dbReference type="InterPro" id="IPR001753">
    <property type="entry name" value="Enoyl-CoA_hydra/iso"/>
</dbReference>
<dbReference type="InterPro" id="IPR029045">
    <property type="entry name" value="ClpP/crotonase-like_dom_sf"/>
</dbReference>
<evidence type="ECO:0000313" key="3">
    <source>
        <dbReference type="EMBL" id="MDT0444544.1"/>
    </source>
</evidence>
<reference evidence="4" key="1">
    <citation type="submission" date="2023-07" db="EMBL/GenBank/DDBJ databases">
        <title>30 novel species of actinomycetes from the DSMZ collection.</title>
        <authorList>
            <person name="Nouioui I."/>
        </authorList>
    </citation>
    <scope>NUCLEOTIDE SEQUENCE [LARGE SCALE GENOMIC DNA]</scope>
    <source>
        <strain evidence="4">DSM 41886</strain>
    </source>
</reference>
<evidence type="ECO:0000256" key="2">
    <source>
        <dbReference type="RuleBase" id="RU003707"/>
    </source>
</evidence>
<organism evidence="3 4">
    <name type="scientific">Streptomyces johnsoniae</name>
    <dbReference type="NCBI Taxonomy" id="3075532"/>
    <lineage>
        <taxon>Bacteria</taxon>
        <taxon>Bacillati</taxon>
        <taxon>Actinomycetota</taxon>
        <taxon>Actinomycetes</taxon>
        <taxon>Kitasatosporales</taxon>
        <taxon>Streptomycetaceae</taxon>
        <taxon>Streptomyces</taxon>
    </lineage>
</organism>
<proteinExistence type="inferred from homology"/>
<gene>
    <name evidence="3" type="ORF">RM779_18330</name>
</gene>
<sequence>MRPGAGTHPEFRSLLVSRDGHVVQVRLNTPESGNAVTEELLAELLTVLTAVRDDPGIRVLVLSGAGADFSLGGDLGEYDALMAQDPTGGRITALGAKARDVCDALAGSSAVTIARLHGRVVGAGLALSLFCDLRAGTDTTRFRMPELAVGLPIAWGGALPRLVQEAGAARVRELLLLGSSFDAAAAWQMSILHRVAAEHELDGVIQEWIRPLVRRSPVALRVTKSVLNSYAAASRIADASILEGDLLAAALGARRHERGGG</sequence>
<dbReference type="Pfam" id="PF00378">
    <property type="entry name" value="ECH_1"/>
    <property type="match status" value="1"/>
</dbReference>
<dbReference type="Gene3D" id="3.90.226.10">
    <property type="entry name" value="2-enoyl-CoA Hydratase, Chain A, domain 1"/>
    <property type="match status" value="1"/>
</dbReference>
<comment type="similarity">
    <text evidence="1 2">Belongs to the enoyl-CoA hydratase/isomerase family.</text>
</comment>
<dbReference type="PROSITE" id="PS00166">
    <property type="entry name" value="ENOYL_COA_HYDRATASE"/>
    <property type="match status" value="1"/>
</dbReference>
<dbReference type="PANTHER" id="PTHR42964:SF1">
    <property type="entry name" value="POLYKETIDE BIOSYNTHESIS ENOYL-COA HYDRATASE PKSH-RELATED"/>
    <property type="match status" value="1"/>
</dbReference>
<name>A0ABU2S806_9ACTN</name>
<comment type="caution">
    <text evidence="3">The sequence shown here is derived from an EMBL/GenBank/DDBJ whole genome shotgun (WGS) entry which is preliminary data.</text>
</comment>